<accession>A0AAN9QC81</accession>
<reference evidence="1 2" key="1">
    <citation type="submission" date="2024-01" db="EMBL/GenBank/DDBJ databases">
        <title>The genomes of 5 underutilized Papilionoideae crops provide insights into root nodulation and disease resistanc.</title>
        <authorList>
            <person name="Jiang F."/>
        </authorList>
    </citation>
    <scope>NUCLEOTIDE SEQUENCE [LARGE SCALE GENOMIC DNA]</scope>
    <source>
        <strain evidence="1">LVBAO_FW01</strain>
        <tissue evidence="1">Leaves</tissue>
    </source>
</reference>
<proteinExistence type="predicted"/>
<protein>
    <submittedName>
        <fullName evidence="1">Uncharacterized protein</fullName>
    </submittedName>
</protein>
<comment type="caution">
    <text evidence="1">The sequence shown here is derived from an EMBL/GenBank/DDBJ whole genome shotgun (WGS) entry which is preliminary data.</text>
</comment>
<evidence type="ECO:0000313" key="1">
    <source>
        <dbReference type="EMBL" id="KAK7329837.1"/>
    </source>
</evidence>
<dbReference type="Proteomes" id="UP001367508">
    <property type="component" value="Unassembled WGS sequence"/>
</dbReference>
<keyword evidence="2" id="KW-1185">Reference proteome</keyword>
<sequence length="118" mass="13103">MKTKRCRLLVSRGVTVKWATGWAQPTSPSRAPPVEAIACGLSCLVATPLSCVVHSGYVYHHPHYRGAHNVKVATGEGNGYKLWSFLSCIWIHPHHPFQALTGYLFHTAFGSQSYRVKK</sequence>
<name>A0AAN9QC81_CANGL</name>
<dbReference type="AlphaFoldDB" id="A0AAN9QC81"/>
<organism evidence="1 2">
    <name type="scientific">Canavalia gladiata</name>
    <name type="common">Sword bean</name>
    <name type="synonym">Dolichos gladiatus</name>
    <dbReference type="NCBI Taxonomy" id="3824"/>
    <lineage>
        <taxon>Eukaryota</taxon>
        <taxon>Viridiplantae</taxon>
        <taxon>Streptophyta</taxon>
        <taxon>Embryophyta</taxon>
        <taxon>Tracheophyta</taxon>
        <taxon>Spermatophyta</taxon>
        <taxon>Magnoliopsida</taxon>
        <taxon>eudicotyledons</taxon>
        <taxon>Gunneridae</taxon>
        <taxon>Pentapetalae</taxon>
        <taxon>rosids</taxon>
        <taxon>fabids</taxon>
        <taxon>Fabales</taxon>
        <taxon>Fabaceae</taxon>
        <taxon>Papilionoideae</taxon>
        <taxon>50 kb inversion clade</taxon>
        <taxon>NPAAA clade</taxon>
        <taxon>indigoferoid/millettioid clade</taxon>
        <taxon>Phaseoleae</taxon>
        <taxon>Canavalia</taxon>
    </lineage>
</organism>
<gene>
    <name evidence="1" type="ORF">VNO77_24017</name>
</gene>
<dbReference type="EMBL" id="JAYMYQ010000005">
    <property type="protein sequence ID" value="KAK7329837.1"/>
    <property type="molecule type" value="Genomic_DNA"/>
</dbReference>
<evidence type="ECO:0000313" key="2">
    <source>
        <dbReference type="Proteomes" id="UP001367508"/>
    </source>
</evidence>